<dbReference type="OMA" id="MQLMQTV"/>
<dbReference type="STRING" id="4781.A0A0P1AA84"/>
<name>A0A0P1AA84_PLAHL</name>
<sequence length="112" mass="13004">MEKVEIDELRELTQRVCTNVAAYVGSQVNGSLESMQLMQTVVNNINIKYVNMKHELENLGTMSKFLETRASSIDEKMNIIDDVDEELYELEDMVDQLEQYTESLENKFNELC</sequence>
<dbReference type="AlphaFoldDB" id="A0A0P1AA84"/>
<organism evidence="3 4">
    <name type="scientific">Plasmopara halstedii</name>
    <name type="common">Downy mildew of sunflower</name>
    <dbReference type="NCBI Taxonomy" id="4781"/>
    <lineage>
        <taxon>Eukaryota</taxon>
        <taxon>Sar</taxon>
        <taxon>Stramenopiles</taxon>
        <taxon>Oomycota</taxon>
        <taxon>Peronosporomycetes</taxon>
        <taxon>Peronosporales</taxon>
        <taxon>Peronosporaceae</taxon>
        <taxon>Plasmopara</taxon>
    </lineage>
</organism>
<proteinExistence type="inferred from homology"/>
<comment type="similarity">
    <text evidence="1">Belongs to the BLOC1S2 family.</text>
</comment>
<dbReference type="Pfam" id="PF10046">
    <property type="entry name" value="BLOC1_2"/>
    <property type="match status" value="1"/>
</dbReference>
<accession>A0A0P1AA84</accession>
<evidence type="ECO:0000256" key="2">
    <source>
        <dbReference type="SAM" id="Coils"/>
    </source>
</evidence>
<dbReference type="Proteomes" id="UP000054928">
    <property type="component" value="Unassembled WGS sequence"/>
</dbReference>
<reference evidence="4" key="1">
    <citation type="submission" date="2014-09" db="EMBL/GenBank/DDBJ databases">
        <authorList>
            <person name="Sharma Rahul"/>
            <person name="Thines Marco"/>
        </authorList>
    </citation>
    <scope>NUCLEOTIDE SEQUENCE [LARGE SCALE GENOMIC DNA]</scope>
</reference>
<keyword evidence="2" id="KW-0175">Coiled coil</keyword>
<protein>
    <submittedName>
        <fullName evidence="3">Uncharacterized conserved protein</fullName>
    </submittedName>
</protein>
<dbReference type="InterPro" id="IPR019269">
    <property type="entry name" value="BLOC1_su2"/>
</dbReference>
<evidence type="ECO:0000313" key="3">
    <source>
        <dbReference type="EMBL" id="CEG37557.1"/>
    </source>
</evidence>
<evidence type="ECO:0000256" key="1">
    <source>
        <dbReference type="ARBA" id="ARBA00008468"/>
    </source>
</evidence>
<keyword evidence="4" id="KW-1185">Reference proteome</keyword>
<dbReference type="GeneID" id="36400392"/>
<dbReference type="EMBL" id="CCYD01000288">
    <property type="protein sequence ID" value="CEG37557.1"/>
    <property type="molecule type" value="Genomic_DNA"/>
</dbReference>
<feature type="coiled-coil region" evidence="2">
    <location>
        <begin position="80"/>
        <end position="110"/>
    </location>
</feature>
<dbReference type="OrthoDB" id="444265at2759"/>
<evidence type="ECO:0000313" key="4">
    <source>
        <dbReference type="Proteomes" id="UP000054928"/>
    </source>
</evidence>
<dbReference type="RefSeq" id="XP_024573926.1">
    <property type="nucleotide sequence ID" value="XM_024722895.1"/>
</dbReference>